<protein>
    <recommendedName>
        <fullName evidence="4">F-box domain-containing protein</fullName>
    </recommendedName>
</protein>
<organism evidence="2 3">
    <name type="scientific">Russula ochroleuca</name>
    <dbReference type="NCBI Taxonomy" id="152965"/>
    <lineage>
        <taxon>Eukaryota</taxon>
        <taxon>Fungi</taxon>
        <taxon>Dikarya</taxon>
        <taxon>Basidiomycota</taxon>
        <taxon>Agaricomycotina</taxon>
        <taxon>Agaricomycetes</taxon>
        <taxon>Russulales</taxon>
        <taxon>Russulaceae</taxon>
        <taxon>Russula</taxon>
    </lineage>
</organism>
<feature type="region of interest" description="Disordered" evidence="1">
    <location>
        <begin position="537"/>
        <end position="560"/>
    </location>
</feature>
<dbReference type="Gene3D" id="1.20.1280.50">
    <property type="match status" value="1"/>
</dbReference>
<dbReference type="OrthoDB" id="3341212at2759"/>
<dbReference type="AlphaFoldDB" id="A0A9P5MTC3"/>
<reference evidence="2" key="2">
    <citation type="journal article" date="2020" name="Nat. Commun.">
        <title>Large-scale genome sequencing of mycorrhizal fungi provides insights into the early evolution of symbiotic traits.</title>
        <authorList>
            <person name="Miyauchi S."/>
            <person name="Kiss E."/>
            <person name="Kuo A."/>
            <person name="Drula E."/>
            <person name="Kohler A."/>
            <person name="Sanchez-Garcia M."/>
            <person name="Morin E."/>
            <person name="Andreopoulos B."/>
            <person name="Barry K.W."/>
            <person name="Bonito G."/>
            <person name="Buee M."/>
            <person name="Carver A."/>
            <person name="Chen C."/>
            <person name="Cichocki N."/>
            <person name="Clum A."/>
            <person name="Culley D."/>
            <person name="Crous P.W."/>
            <person name="Fauchery L."/>
            <person name="Girlanda M."/>
            <person name="Hayes R.D."/>
            <person name="Keri Z."/>
            <person name="LaButti K."/>
            <person name="Lipzen A."/>
            <person name="Lombard V."/>
            <person name="Magnuson J."/>
            <person name="Maillard F."/>
            <person name="Murat C."/>
            <person name="Nolan M."/>
            <person name="Ohm R.A."/>
            <person name="Pangilinan J."/>
            <person name="Pereira M.F."/>
            <person name="Perotto S."/>
            <person name="Peter M."/>
            <person name="Pfister S."/>
            <person name="Riley R."/>
            <person name="Sitrit Y."/>
            <person name="Stielow J.B."/>
            <person name="Szollosi G."/>
            <person name="Zifcakova L."/>
            <person name="Stursova M."/>
            <person name="Spatafora J.W."/>
            <person name="Tedersoo L."/>
            <person name="Vaario L.M."/>
            <person name="Yamada A."/>
            <person name="Yan M."/>
            <person name="Wang P."/>
            <person name="Xu J."/>
            <person name="Bruns T."/>
            <person name="Baldrian P."/>
            <person name="Vilgalys R."/>
            <person name="Dunand C."/>
            <person name="Henrissat B."/>
            <person name="Grigoriev I.V."/>
            <person name="Hibbett D."/>
            <person name="Nagy L.G."/>
            <person name="Martin F.M."/>
        </authorList>
    </citation>
    <scope>NUCLEOTIDE SEQUENCE</scope>
    <source>
        <strain evidence="2">Prilba</strain>
    </source>
</reference>
<dbReference type="Proteomes" id="UP000759537">
    <property type="component" value="Unassembled WGS sequence"/>
</dbReference>
<dbReference type="EMBL" id="WHVB01000012">
    <property type="protein sequence ID" value="KAF8478123.1"/>
    <property type="molecule type" value="Genomic_DNA"/>
</dbReference>
<feature type="compositionally biased region" description="Acidic residues" evidence="1">
    <location>
        <begin position="69"/>
        <end position="81"/>
    </location>
</feature>
<comment type="caution">
    <text evidence="2">The sequence shown here is derived from an EMBL/GenBank/DDBJ whole genome shotgun (WGS) entry which is preliminary data.</text>
</comment>
<evidence type="ECO:0000313" key="3">
    <source>
        <dbReference type="Proteomes" id="UP000759537"/>
    </source>
</evidence>
<feature type="region of interest" description="Disordered" evidence="1">
    <location>
        <begin position="63"/>
        <end position="84"/>
    </location>
</feature>
<dbReference type="InterPro" id="IPR032675">
    <property type="entry name" value="LRR_dom_sf"/>
</dbReference>
<accession>A0A9P5MTC3</accession>
<evidence type="ECO:0000256" key="1">
    <source>
        <dbReference type="SAM" id="MobiDB-lite"/>
    </source>
</evidence>
<dbReference type="SUPFAM" id="SSF52047">
    <property type="entry name" value="RNI-like"/>
    <property type="match status" value="1"/>
</dbReference>
<gene>
    <name evidence="2" type="ORF">DFH94DRAFT_794886</name>
</gene>
<sequence>MCKSITVIGDHLVLVLPVNHTRVDTPQASKKKDPFIPPSSGTPVNALPNELLSYIFTLGSGAEEQGGNDVDDEEEQEESSIDEPRQQLPFKVLVSHVCRRWRTVAIETSMLWTYLDFAEGPPFDKSRTWLERSKGCLLDIELDCTVEEDASPNESYYHANASSSDELVAPEDRVAMPVPPADLPIVRDLILPHVARWRVFELMVNDYQIMYGILSTLAPIPEAPQLQVLRLYHYDGNDDFDHFSPPHLKQPFAPFRGHAPNLLQVVLWGVHVDWEACAFLPGLEELELAYHTRDVRPPYEIFIRILERSPDLHVLTLCASGPAGNPEDWPLDVIELPSVKHLILAFIEPAYASALMKRLVFPNLSTLALDFDAVDYSSFLAQLTRPAPNRRPSLCKNLVDLKISGMQCSTAALSTFYAALPNLVSLNLNCYHLPRSFFEYLLPGHSGTDEIGGCYLPKLETLTTSGICGKEMQHLLSNRKAAPLKHVLMDSTAEVSVEQEAWLRNEVETFEFFDGSDDEDDDEDEDDPVTVDLEMDTAPLAGEVDGVPGEWVDDDDVPIH</sequence>
<evidence type="ECO:0008006" key="4">
    <source>
        <dbReference type="Google" id="ProtNLM"/>
    </source>
</evidence>
<reference evidence="2" key="1">
    <citation type="submission" date="2019-10" db="EMBL/GenBank/DDBJ databases">
        <authorList>
            <consortium name="DOE Joint Genome Institute"/>
            <person name="Kuo A."/>
            <person name="Miyauchi S."/>
            <person name="Kiss E."/>
            <person name="Drula E."/>
            <person name="Kohler A."/>
            <person name="Sanchez-Garcia M."/>
            <person name="Andreopoulos B."/>
            <person name="Barry K.W."/>
            <person name="Bonito G."/>
            <person name="Buee M."/>
            <person name="Carver A."/>
            <person name="Chen C."/>
            <person name="Cichocki N."/>
            <person name="Clum A."/>
            <person name="Culley D."/>
            <person name="Crous P.W."/>
            <person name="Fauchery L."/>
            <person name="Girlanda M."/>
            <person name="Hayes R."/>
            <person name="Keri Z."/>
            <person name="LaButti K."/>
            <person name="Lipzen A."/>
            <person name="Lombard V."/>
            <person name="Magnuson J."/>
            <person name="Maillard F."/>
            <person name="Morin E."/>
            <person name="Murat C."/>
            <person name="Nolan M."/>
            <person name="Ohm R."/>
            <person name="Pangilinan J."/>
            <person name="Pereira M."/>
            <person name="Perotto S."/>
            <person name="Peter M."/>
            <person name="Riley R."/>
            <person name="Sitrit Y."/>
            <person name="Stielow B."/>
            <person name="Szollosi G."/>
            <person name="Zifcakova L."/>
            <person name="Stursova M."/>
            <person name="Spatafora J.W."/>
            <person name="Tedersoo L."/>
            <person name="Vaario L.-M."/>
            <person name="Yamada A."/>
            <person name="Yan M."/>
            <person name="Wang P."/>
            <person name="Xu J."/>
            <person name="Bruns T."/>
            <person name="Baldrian P."/>
            <person name="Vilgalys R."/>
            <person name="Henrissat B."/>
            <person name="Grigoriev I.V."/>
            <person name="Hibbett D."/>
            <person name="Nagy L.G."/>
            <person name="Martin F.M."/>
        </authorList>
    </citation>
    <scope>NUCLEOTIDE SEQUENCE</scope>
    <source>
        <strain evidence="2">Prilba</strain>
    </source>
</reference>
<feature type="compositionally biased region" description="Acidic residues" evidence="1">
    <location>
        <begin position="551"/>
        <end position="560"/>
    </location>
</feature>
<keyword evidence="3" id="KW-1185">Reference proteome</keyword>
<evidence type="ECO:0000313" key="2">
    <source>
        <dbReference type="EMBL" id="KAF8478123.1"/>
    </source>
</evidence>
<name>A0A9P5MTC3_9AGAM</name>
<proteinExistence type="predicted"/>
<dbReference type="Gene3D" id="3.80.10.10">
    <property type="entry name" value="Ribonuclease Inhibitor"/>
    <property type="match status" value="1"/>
</dbReference>